<gene>
    <name evidence="2" type="ORF">LQ50_24230</name>
</gene>
<keyword evidence="1" id="KW-0812">Transmembrane</keyword>
<dbReference type="RefSeq" id="WP_152608280.1">
    <property type="nucleotide sequence ID" value="NZ_JRJU01000058.1"/>
</dbReference>
<reference evidence="2 3" key="1">
    <citation type="submission" date="2014-09" db="EMBL/GenBank/DDBJ databases">
        <title>Genome sequencing and annotation of Bacillus Okhensis strain Kh10-101T.</title>
        <authorList>
            <person name="Prakash J.S."/>
        </authorList>
    </citation>
    <scope>NUCLEOTIDE SEQUENCE [LARGE SCALE GENOMIC DNA]</scope>
    <source>
        <strain evidence="3">Kh10-101T</strain>
    </source>
</reference>
<organism evidence="2 3">
    <name type="scientific">Halalkalibacter okhensis</name>
    <dbReference type="NCBI Taxonomy" id="333138"/>
    <lineage>
        <taxon>Bacteria</taxon>
        <taxon>Bacillati</taxon>
        <taxon>Bacillota</taxon>
        <taxon>Bacilli</taxon>
        <taxon>Bacillales</taxon>
        <taxon>Bacillaceae</taxon>
        <taxon>Halalkalibacter</taxon>
    </lineage>
</organism>
<evidence type="ECO:0000313" key="2">
    <source>
        <dbReference type="EMBL" id="KHF37978.1"/>
    </source>
</evidence>
<feature type="transmembrane region" description="Helical" evidence="1">
    <location>
        <begin position="6"/>
        <end position="26"/>
    </location>
</feature>
<accession>A0A0B0I6A0</accession>
<protein>
    <submittedName>
        <fullName evidence="2">Uncharacterized protein</fullName>
    </submittedName>
</protein>
<evidence type="ECO:0000256" key="1">
    <source>
        <dbReference type="SAM" id="Phobius"/>
    </source>
</evidence>
<name>A0A0B0I6A0_9BACI</name>
<comment type="caution">
    <text evidence="2">The sequence shown here is derived from an EMBL/GenBank/DDBJ whole genome shotgun (WGS) entry which is preliminary data.</text>
</comment>
<keyword evidence="1" id="KW-0472">Membrane</keyword>
<evidence type="ECO:0000313" key="3">
    <source>
        <dbReference type="Proteomes" id="UP000030832"/>
    </source>
</evidence>
<sequence>MLMGWENWIALGGVIVTLILGIYNLLVNKEIKNSTRFIDTITAERIKWLEKLRVDISRFLV</sequence>
<dbReference type="EMBL" id="JRJU01000058">
    <property type="protein sequence ID" value="KHF37978.1"/>
    <property type="molecule type" value="Genomic_DNA"/>
</dbReference>
<dbReference type="Proteomes" id="UP000030832">
    <property type="component" value="Unassembled WGS sequence"/>
</dbReference>
<proteinExistence type="predicted"/>
<keyword evidence="3" id="KW-1185">Reference proteome</keyword>
<dbReference type="AlphaFoldDB" id="A0A0B0I6A0"/>
<keyword evidence="1" id="KW-1133">Transmembrane helix</keyword>